<evidence type="ECO:0000256" key="1">
    <source>
        <dbReference type="SAM" id="MobiDB-lite"/>
    </source>
</evidence>
<feature type="region of interest" description="Disordered" evidence="1">
    <location>
        <begin position="1"/>
        <end position="22"/>
    </location>
</feature>
<evidence type="ECO:0000313" key="3">
    <source>
        <dbReference type="Proteomes" id="UP000663873"/>
    </source>
</evidence>
<dbReference type="AlphaFoldDB" id="A0A821X8C5"/>
<evidence type="ECO:0000313" key="2">
    <source>
        <dbReference type="EMBL" id="CAF4939783.1"/>
    </source>
</evidence>
<accession>A0A821X8C5</accession>
<dbReference type="Proteomes" id="UP000663873">
    <property type="component" value="Unassembled WGS sequence"/>
</dbReference>
<organism evidence="2 3">
    <name type="scientific">Rotaria socialis</name>
    <dbReference type="NCBI Taxonomy" id="392032"/>
    <lineage>
        <taxon>Eukaryota</taxon>
        <taxon>Metazoa</taxon>
        <taxon>Spiralia</taxon>
        <taxon>Gnathifera</taxon>
        <taxon>Rotifera</taxon>
        <taxon>Eurotatoria</taxon>
        <taxon>Bdelloidea</taxon>
        <taxon>Philodinida</taxon>
        <taxon>Philodinidae</taxon>
        <taxon>Rotaria</taxon>
    </lineage>
</organism>
<dbReference type="EMBL" id="CAJOBP010088721">
    <property type="protein sequence ID" value="CAF4939783.1"/>
    <property type="molecule type" value="Genomic_DNA"/>
</dbReference>
<proteinExistence type="predicted"/>
<reference evidence="2" key="1">
    <citation type="submission" date="2021-02" db="EMBL/GenBank/DDBJ databases">
        <authorList>
            <person name="Nowell W R."/>
        </authorList>
    </citation>
    <scope>NUCLEOTIDE SEQUENCE</scope>
</reference>
<sequence length="74" mass="8794">VEKLEELSNQVQERQQVYDEKNRHHTELANNLKQRQTEKECLDSNVQDMNNRWTSKRIWATTAATHAAELTQEK</sequence>
<keyword evidence="3" id="KW-1185">Reference proteome</keyword>
<protein>
    <submittedName>
        <fullName evidence="2">Uncharacterized protein</fullName>
    </submittedName>
</protein>
<feature type="non-terminal residue" evidence="2">
    <location>
        <position position="74"/>
    </location>
</feature>
<feature type="non-terminal residue" evidence="2">
    <location>
        <position position="1"/>
    </location>
</feature>
<comment type="caution">
    <text evidence="2">The sequence shown here is derived from an EMBL/GenBank/DDBJ whole genome shotgun (WGS) entry which is preliminary data.</text>
</comment>
<gene>
    <name evidence="2" type="ORF">UJA718_LOCUS47263</name>
</gene>
<name>A0A821X8C5_9BILA</name>